<gene>
    <name evidence="1" type="ORF">ALEPTO_LOCUS11218</name>
</gene>
<sequence>LGDLWDCHDSKYSGFNLFTKKFTKDHLIFHPIKKLDYRLIHVKSIQDRLSAIKANGAMSIELLSGIIEVEGSDGYTVSSDKNSNEEQLICQYHLDNYFIELLPCTKDVIDEGVKDQLLTNKIKATHIVRRIIIGAEVNADIRIRQIDRTRDETIKDGYLGKLSCGLVSASLKASLETLDSENVKKLITIHSRPQIHQQPSTISQMFNSIEKVDMQISKERHFEFLDPNITGVPLRFVLVPITQFLDIKVEKLYKQLDNNILNNFCTMLVTLKDFQSPEYVKSCVLENENRLQTILSDPQSELSKKIAEYEKELKIEASKYFQQAYEELKNYKIAKCNSDQLLQVMNDFD</sequence>
<protein>
    <submittedName>
        <fullName evidence="1">12008_t:CDS:1</fullName>
    </submittedName>
</protein>
<dbReference type="Proteomes" id="UP000789508">
    <property type="component" value="Unassembled WGS sequence"/>
</dbReference>
<feature type="non-terminal residue" evidence="1">
    <location>
        <position position="349"/>
    </location>
</feature>
<dbReference type="EMBL" id="CAJVPS010016827">
    <property type="protein sequence ID" value="CAG8691360.1"/>
    <property type="molecule type" value="Genomic_DNA"/>
</dbReference>
<dbReference type="OrthoDB" id="8954335at2759"/>
<evidence type="ECO:0000313" key="2">
    <source>
        <dbReference type="Proteomes" id="UP000789508"/>
    </source>
</evidence>
<feature type="non-terminal residue" evidence="1">
    <location>
        <position position="1"/>
    </location>
</feature>
<reference evidence="1" key="1">
    <citation type="submission" date="2021-06" db="EMBL/GenBank/DDBJ databases">
        <authorList>
            <person name="Kallberg Y."/>
            <person name="Tangrot J."/>
            <person name="Rosling A."/>
        </authorList>
    </citation>
    <scope>NUCLEOTIDE SEQUENCE</scope>
    <source>
        <strain evidence="1">FL130A</strain>
    </source>
</reference>
<keyword evidence="2" id="KW-1185">Reference proteome</keyword>
<comment type="caution">
    <text evidence="1">The sequence shown here is derived from an EMBL/GenBank/DDBJ whole genome shotgun (WGS) entry which is preliminary data.</text>
</comment>
<organism evidence="1 2">
    <name type="scientific">Ambispora leptoticha</name>
    <dbReference type="NCBI Taxonomy" id="144679"/>
    <lineage>
        <taxon>Eukaryota</taxon>
        <taxon>Fungi</taxon>
        <taxon>Fungi incertae sedis</taxon>
        <taxon>Mucoromycota</taxon>
        <taxon>Glomeromycotina</taxon>
        <taxon>Glomeromycetes</taxon>
        <taxon>Archaeosporales</taxon>
        <taxon>Ambisporaceae</taxon>
        <taxon>Ambispora</taxon>
    </lineage>
</organism>
<evidence type="ECO:0000313" key="1">
    <source>
        <dbReference type="EMBL" id="CAG8691360.1"/>
    </source>
</evidence>
<proteinExistence type="predicted"/>
<name>A0A9N9EXM4_9GLOM</name>
<accession>A0A9N9EXM4</accession>
<dbReference type="AlphaFoldDB" id="A0A9N9EXM4"/>